<comment type="similarity">
    <text evidence="9">Belongs to the argininosuccinate synthase family. Type 1 subfamily.</text>
</comment>
<gene>
    <name evidence="9" type="primary">argG</name>
    <name evidence="12" type="ORF">H8E29_00560</name>
</gene>
<evidence type="ECO:0000259" key="10">
    <source>
        <dbReference type="Pfam" id="PF00764"/>
    </source>
</evidence>
<evidence type="ECO:0000313" key="13">
    <source>
        <dbReference type="Proteomes" id="UP000614469"/>
    </source>
</evidence>
<comment type="caution">
    <text evidence="12">The sequence shown here is derived from an EMBL/GenBank/DDBJ whole genome shotgun (WGS) entry which is preliminary data.</text>
</comment>
<feature type="binding site" evidence="9">
    <location>
        <position position="191"/>
    </location>
    <ligand>
        <name>L-citrulline</name>
        <dbReference type="ChEBI" id="CHEBI:57743"/>
    </ligand>
</feature>
<dbReference type="InterPro" id="IPR001518">
    <property type="entry name" value="Arginosuc_synth"/>
</dbReference>
<keyword evidence="7 9" id="KW-0547">Nucleotide-binding</keyword>
<keyword evidence="9" id="KW-0963">Cytoplasm</keyword>
<evidence type="ECO:0000256" key="5">
    <source>
        <dbReference type="ARBA" id="ARBA00022598"/>
    </source>
</evidence>
<dbReference type="InterPro" id="IPR048267">
    <property type="entry name" value="Arginosuc_syn_N"/>
</dbReference>
<evidence type="ECO:0000313" key="12">
    <source>
        <dbReference type="EMBL" id="MBC8333734.1"/>
    </source>
</evidence>
<dbReference type="PROSITE" id="PS00564">
    <property type="entry name" value="ARGININOSUCCIN_SYN_1"/>
    <property type="match status" value="1"/>
</dbReference>
<feature type="domain" description="Arginosuccinate synthase-like N-terminal" evidence="10">
    <location>
        <begin position="11"/>
        <end position="172"/>
    </location>
</feature>
<proteinExistence type="inferred from homology"/>
<dbReference type="CDD" id="cd01999">
    <property type="entry name" value="ASS"/>
    <property type="match status" value="1"/>
</dbReference>
<evidence type="ECO:0000256" key="4">
    <source>
        <dbReference type="ARBA" id="ARBA00022571"/>
    </source>
</evidence>
<feature type="binding site" evidence="9">
    <location>
        <position position="182"/>
    </location>
    <ligand>
        <name>L-citrulline</name>
        <dbReference type="ChEBI" id="CHEBI:57743"/>
    </ligand>
</feature>
<dbReference type="Gene3D" id="1.20.5.470">
    <property type="entry name" value="Single helix bin"/>
    <property type="match status" value="1"/>
</dbReference>
<dbReference type="Gene3D" id="3.90.1260.10">
    <property type="entry name" value="Argininosuccinate synthetase, chain A, domain 2"/>
    <property type="match status" value="1"/>
</dbReference>
<dbReference type="GO" id="GO:0000050">
    <property type="term" value="P:urea cycle"/>
    <property type="evidence" value="ECO:0007669"/>
    <property type="project" value="TreeGrafter"/>
</dbReference>
<keyword evidence="8 9" id="KW-0067">ATP-binding</keyword>
<dbReference type="SUPFAM" id="SSF52402">
    <property type="entry name" value="Adenine nucleotide alpha hydrolases-like"/>
    <property type="match status" value="1"/>
</dbReference>
<dbReference type="PROSITE" id="PS00565">
    <property type="entry name" value="ARGININOSUCCIN_SYN_2"/>
    <property type="match status" value="1"/>
</dbReference>
<dbReference type="EMBL" id="JACNJN010000022">
    <property type="protein sequence ID" value="MBC8333734.1"/>
    <property type="molecule type" value="Genomic_DNA"/>
</dbReference>
<reference evidence="12 13" key="1">
    <citation type="submission" date="2020-08" db="EMBL/GenBank/DDBJ databases">
        <title>Bridging the membrane lipid divide: bacteria of the FCB group superphylum have the potential to synthesize archaeal ether lipids.</title>
        <authorList>
            <person name="Villanueva L."/>
            <person name="Von Meijenfeldt F.A.B."/>
            <person name="Westbye A.B."/>
            <person name="Yadav S."/>
            <person name="Hopmans E.C."/>
            <person name="Dutilh B.E."/>
            <person name="Sinninghe Damste J.S."/>
        </authorList>
    </citation>
    <scope>NUCLEOTIDE SEQUENCE [LARGE SCALE GENOMIC DNA]</scope>
    <source>
        <strain evidence="12">NIOZ-UU36</strain>
    </source>
</reference>
<feature type="binding site" evidence="9">
    <location>
        <position position="98"/>
    </location>
    <ligand>
        <name>L-citrulline</name>
        <dbReference type="ChEBI" id="CHEBI:57743"/>
    </ligand>
</feature>
<feature type="binding site" evidence="9">
    <location>
        <position position="279"/>
    </location>
    <ligand>
        <name>L-citrulline</name>
        <dbReference type="ChEBI" id="CHEBI:57743"/>
    </ligand>
</feature>
<dbReference type="GO" id="GO:0004055">
    <property type="term" value="F:argininosuccinate synthase activity"/>
    <property type="evidence" value="ECO:0007669"/>
    <property type="project" value="UniProtKB-UniRule"/>
</dbReference>
<dbReference type="GO" id="GO:0000053">
    <property type="term" value="P:argininosuccinate metabolic process"/>
    <property type="evidence" value="ECO:0007669"/>
    <property type="project" value="TreeGrafter"/>
</dbReference>
<name>A0A8J6TH18_9CHLR</name>
<dbReference type="EC" id="6.3.4.5" evidence="3 9"/>
<dbReference type="Proteomes" id="UP000614469">
    <property type="component" value="Unassembled WGS sequence"/>
</dbReference>
<evidence type="ECO:0000256" key="3">
    <source>
        <dbReference type="ARBA" id="ARBA00012286"/>
    </source>
</evidence>
<keyword evidence="6 9" id="KW-0028">Amino-acid biosynthesis</keyword>
<dbReference type="InterPro" id="IPR048268">
    <property type="entry name" value="Arginosuc_syn_C"/>
</dbReference>
<feature type="binding site" evidence="9">
    <location>
        <position position="133"/>
    </location>
    <ligand>
        <name>L-citrulline</name>
        <dbReference type="ChEBI" id="CHEBI:57743"/>
    </ligand>
</feature>
<protein>
    <recommendedName>
        <fullName evidence="3 9">Argininosuccinate synthase</fullName>
        <ecNumber evidence="3 9">6.3.4.5</ecNumber>
    </recommendedName>
    <alternativeName>
        <fullName evidence="9">Citrulline--aspartate ligase</fullName>
    </alternativeName>
</protein>
<feature type="binding site" evidence="9">
    <location>
        <position position="125"/>
    </location>
    <ligand>
        <name>L-aspartate</name>
        <dbReference type="ChEBI" id="CHEBI:29991"/>
    </ligand>
</feature>
<comment type="pathway">
    <text evidence="1 9">Amino-acid biosynthesis; L-arginine biosynthesis; L-arginine from L-ornithine and carbamoyl phosphate: step 2/3.</text>
</comment>
<evidence type="ECO:0000256" key="1">
    <source>
        <dbReference type="ARBA" id="ARBA00004967"/>
    </source>
</evidence>
<evidence type="ECO:0000256" key="7">
    <source>
        <dbReference type="ARBA" id="ARBA00022741"/>
    </source>
</evidence>
<comment type="subunit">
    <text evidence="2 9">Homotetramer.</text>
</comment>
<accession>A0A8J6TH18</accession>
<dbReference type="Pfam" id="PF00764">
    <property type="entry name" value="Arginosuc_synth"/>
    <property type="match status" value="1"/>
</dbReference>
<feature type="binding site" evidence="9">
    <location>
        <position position="123"/>
    </location>
    <ligand>
        <name>ATP</name>
        <dbReference type="ChEBI" id="CHEBI:30616"/>
    </ligand>
</feature>
<comment type="subcellular location">
    <subcellularLocation>
        <location evidence="9">Cytoplasm</location>
    </subcellularLocation>
</comment>
<feature type="binding site" evidence="9">
    <location>
        <position position="267"/>
    </location>
    <ligand>
        <name>L-citrulline</name>
        <dbReference type="ChEBI" id="CHEBI:57743"/>
    </ligand>
</feature>
<organism evidence="12 13">
    <name type="scientific">Candidatus Desulfolinea nitratireducens</name>
    <dbReference type="NCBI Taxonomy" id="2841698"/>
    <lineage>
        <taxon>Bacteria</taxon>
        <taxon>Bacillati</taxon>
        <taxon>Chloroflexota</taxon>
        <taxon>Anaerolineae</taxon>
        <taxon>Anaerolineales</taxon>
        <taxon>Anaerolineales incertae sedis</taxon>
        <taxon>Candidatus Desulfolinea</taxon>
    </lineage>
</organism>
<dbReference type="Gene3D" id="3.40.50.620">
    <property type="entry name" value="HUPs"/>
    <property type="match status" value="1"/>
</dbReference>
<feature type="domain" description="Arginosuccinate synthase C-terminal" evidence="11">
    <location>
        <begin position="181"/>
        <end position="398"/>
    </location>
</feature>
<feature type="binding site" evidence="9">
    <location>
        <position position="93"/>
    </location>
    <ligand>
        <name>L-citrulline</name>
        <dbReference type="ChEBI" id="CHEBI:57743"/>
    </ligand>
</feature>
<dbReference type="InterPro" id="IPR014729">
    <property type="entry name" value="Rossmann-like_a/b/a_fold"/>
</dbReference>
<sequence>MTPDPTNPINKVVLAYSGGLDTSVIVPWLKENYGCEVVCFTADVGQGAELDGLEEKALASGASQLIVKDLTAEFASDYLIPLMRSGAIYERKYLLGTSVARPIIAKYLVEAAHEVGAQAISHGATGKGNDQVRFELTVMALDPRLKVIAPWREWSIRSREDALDYAAAHGIPVPNTKKSIYSRDRNLWHISHEGGDLEETWVEPNEGMYLLSASPENAPEEGVYIEIDFDSGIPTTLNGEKLTPAALIGKLNTIGGVHGIGRADLVESRLVGMKSHGVYETPGGTILMAAHKELESLVLDRATIQYKDVVALKYAELLYDGLWFTPLKEAIDAFVDSTQGPVTGTVRLKLYKGNIITVGRKSPFTLYREDFATFGQEDVYDQSDAEGFIHIYGLPLKVRALNKLPISGLDMPKPDYSRFKRD</sequence>
<dbReference type="GO" id="GO:0005737">
    <property type="term" value="C:cytoplasm"/>
    <property type="evidence" value="ECO:0007669"/>
    <property type="project" value="UniProtKB-SubCell"/>
</dbReference>
<dbReference type="FunFam" id="3.40.50.620:FF:000019">
    <property type="entry name" value="Argininosuccinate synthase"/>
    <property type="match status" value="1"/>
</dbReference>
<feature type="binding site" evidence="9">
    <location>
        <begin position="15"/>
        <end position="23"/>
    </location>
    <ligand>
        <name>ATP</name>
        <dbReference type="ChEBI" id="CHEBI:30616"/>
    </ligand>
</feature>
<evidence type="ECO:0000256" key="8">
    <source>
        <dbReference type="ARBA" id="ARBA00022840"/>
    </source>
</evidence>
<dbReference type="UniPathway" id="UPA00068">
    <property type="reaction ID" value="UER00113"/>
</dbReference>
<dbReference type="PANTHER" id="PTHR11587:SF2">
    <property type="entry name" value="ARGININOSUCCINATE SYNTHASE"/>
    <property type="match status" value="1"/>
</dbReference>
<dbReference type="InterPro" id="IPR024074">
    <property type="entry name" value="AS_cat/multimer_dom_body"/>
</dbReference>
<keyword evidence="4 9" id="KW-0055">Arginine biosynthesis</keyword>
<feature type="binding site" evidence="9">
    <location>
        <position position="42"/>
    </location>
    <ligand>
        <name>ATP</name>
        <dbReference type="ChEBI" id="CHEBI:30616"/>
    </ligand>
</feature>
<evidence type="ECO:0000256" key="9">
    <source>
        <dbReference type="HAMAP-Rule" id="MF_00005"/>
    </source>
</evidence>
<dbReference type="SUPFAM" id="SSF69864">
    <property type="entry name" value="Argininosuccinate synthetase, C-terminal domain"/>
    <property type="match status" value="1"/>
</dbReference>
<dbReference type="InterPro" id="IPR023434">
    <property type="entry name" value="Arginosuc_synth_type_1_subfam"/>
</dbReference>
<dbReference type="GO" id="GO:0006526">
    <property type="term" value="P:L-arginine biosynthetic process"/>
    <property type="evidence" value="ECO:0007669"/>
    <property type="project" value="UniProtKB-UniRule"/>
</dbReference>
<dbReference type="NCBIfam" id="NF001770">
    <property type="entry name" value="PRK00509.1"/>
    <property type="match status" value="1"/>
</dbReference>
<comment type="catalytic activity">
    <reaction evidence="9">
        <text>L-citrulline + L-aspartate + ATP = 2-(N(omega)-L-arginino)succinate + AMP + diphosphate + H(+)</text>
        <dbReference type="Rhea" id="RHEA:10932"/>
        <dbReference type="ChEBI" id="CHEBI:15378"/>
        <dbReference type="ChEBI" id="CHEBI:29991"/>
        <dbReference type="ChEBI" id="CHEBI:30616"/>
        <dbReference type="ChEBI" id="CHEBI:33019"/>
        <dbReference type="ChEBI" id="CHEBI:57472"/>
        <dbReference type="ChEBI" id="CHEBI:57743"/>
        <dbReference type="ChEBI" id="CHEBI:456215"/>
        <dbReference type="EC" id="6.3.4.5"/>
    </reaction>
</comment>
<dbReference type="Pfam" id="PF20979">
    <property type="entry name" value="Arginosuc_syn_C"/>
    <property type="match status" value="1"/>
</dbReference>
<feature type="binding site" evidence="9">
    <location>
        <position position="130"/>
    </location>
    <ligand>
        <name>L-aspartate</name>
        <dbReference type="ChEBI" id="CHEBI:29991"/>
    </ligand>
</feature>
<dbReference type="GO" id="GO:0005524">
    <property type="term" value="F:ATP binding"/>
    <property type="evidence" value="ECO:0007669"/>
    <property type="project" value="UniProtKB-UniRule"/>
</dbReference>
<feature type="binding site" evidence="9">
    <location>
        <position position="129"/>
    </location>
    <ligand>
        <name>L-citrulline</name>
        <dbReference type="ChEBI" id="CHEBI:57743"/>
    </ligand>
</feature>
<dbReference type="FunFam" id="3.90.1260.10:FF:000007">
    <property type="entry name" value="Argininosuccinate synthase"/>
    <property type="match status" value="1"/>
</dbReference>
<evidence type="ECO:0000256" key="6">
    <source>
        <dbReference type="ARBA" id="ARBA00022605"/>
    </source>
</evidence>
<dbReference type="PANTHER" id="PTHR11587">
    <property type="entry name" value="ARGININOSUCCINATE SYNTHASE"/>
    <property type="match status" value="1"/>
</dbReference>
<dbReference type="InterPro" id="IPR018223">
    <property type="entry name" value="Arginosuc_synth_CS"/>
</dbReference>
<evidence type="ECO:0000259" key="11">
    <source>
        <dbReference type="Pfam" id="PF20979"/>
    </source>
</evidence>
<dbReference type="AlphaFoldDB" id="A0A8J6TH18"/>
<feature type="binding site" evidence="9">
    <location>
        <position position="129"/>
    </location>
    <ligand>
        <name>L-aspartate</name>
        <dbReference type="ChEBI" id="CHEBI:29991"/>
    </ligand>
</feature>
<dbReference type="NCBIfam" id="TIGR00032">
    <property type="entry name" value="argG"/>
    <property type="match status" value="1"/>
</dbReference>
<evidence type="ECO:0000256" key="2">
    <source>
        <dbReference type="ARBA" id="ARBA00011881"/>
    </source>
</evidence>
<dbReference type="HAMAP" id="MF_00005">
    <property type="entry name" value="Arg_succ_synth_type1"/>
    <property type="match status" value="1"/>
</dbReference>
<keyword evidence="5 9" id="KW-0436">Ligase</keyword>